<reference evidence="3 4" key="1">
    <citation type="journal article" date="2018" name="Int. J. Syst. Evol. Microbiol.">
        <title>Glycomyces paridis sp. nov., isolated from the medicinal plant Paris polyphylla.</title>
        <authorList>
            <person name="Fang X.M."/>
            <person name="Bai J.L."/>
            <person name="Su J."/>
            <person name="Zhao L.L."/>
            <person name="Liu H.Y."/>
            <person name="Ma B.P."/>
            <person name="Zhang Y.Q."/>
            <person name="Yu L.Y."/>
        </authorList>
    </citation>
    <scope>NUCLEOTIDE SEQUENCE [LARGE SCALE GENOMIC DNA]</scope>
    <source>
        <strain evidence="3 4">CPCC 204357</strain>
    </source>
</reference>
<accession>A0A4S8P2B5</accession>
<dbReference type="PANTHER" id="PTHR35174:SF3">
    <property type="entry name" value="BLL7171 PROTEIN"/>
    <property type="match status" value="1"/>
</dbReference>
<dbReference type="InterPro" id="IPR011008">
    <property type="entry name" value="Dimeric_a/b-barrel"/>
</dbReference>
<sequence length="100" mass="10308">MLVCVPVEETGDDADFGPYLAAARGHVTGTTRLRPASEATTVRAEGGEVLLSDGPYAETREVIAGVDLVEAPDLDAAIALASLHPAVLGGGAIEIRPVWK</sequence>
<gene>
    <name evidence="3" type="ORF">E9998_24670</name>
</gene>
<evidence type="ECO:0000259" key="2">
    <source>
        <dbReference type="Pfam" id="PF03795"/>
    </source>
</evidence>
<evidence type="ECO:0000313" key="3">
    <source>
        <dbReference type="EMBL" id="THV21699.1"/>
    </source>
</evidence>
<evidence type="ECO:0000313" key="4">
    <source>
        <dbReference type="Proteomes" id="UP000305792"/>
    </source>
</evidence>
<dbReference type="SUPFAM" id="SSF54909">
    <property type="entry name" value="Dimeric alpha+beta barrel"/>
    <property type="match status" value="1"/>
</dbReference>
<dbReference type="Pfam" id="PF03795">
    <property type="entry name" value="YCII"/>
    <property type="match status" value="1"/>
</dbReference>
<dbReference type="Proteomes" id="UP000305792">
    <property type="component" value="Unassembled WGS sequence"/>
</dbReference>
<protein>
    <submittedName>
        <fullName evidence="3">Transcription initiation protein</fullName>
    </submittedName>
</protein>
<dbReference type="InterPro" id="IPR005545">
    <property type="entry name" value="YCII"/>
</dbReference>
<organism evidence="3 4">
    <name type="scientific">Glycomyces paridis</name>
    <dbReference type="NCBI Taxonomy" id="2126555"/>
    <lineage>
        <taxon>Bacteria</taxon>
        <taxon>Bacillati</taxon>
        <taxon>Actinomycetota</taxon>
        <taxon>Actinomycetes</taxon>
        <taxon>Glycomycetales</taxon>
        <taxon>Glycomycetaceae</taxon>
        <taxon>Glycomyces</taxon>
    </lineage>
</organism>
<dbReference type="PANTHER" id="PTHR35174">
    <property type="entry name" value="BLL7171 PROTEIN-RELATED"/>
    <property type="match status" value="1"/>
</dbReference>
<proteinExistence type="inferred from homology"/>
<dbReference type="Gene3D" id="3.30.70.1060">
    <property type="entry name" value="Dimeric alpha+beta barrel"/>
    <property type="match status" value="1"/>
</dbReference>
<keyword evidence="4" id="KW-1185">Reference proteome</keyword>
<comment type="similarity">
    <text evidence="1">Belongs to the YciI family.</text>
</comment>
<comment type="caution">
    <text evidence="3">The sequence shown here is derived from an EMBL/GenBank/DDBJ whole genome shotgun (WGS) entry which is preliminary data.</text>
</comment>
<evidence type="ECO:0000256" key="1">
    <source>
        <dbReference type="ARBA" id="ARBA00007689"/>
    </source>
</evidence>
<dbReference type="OrthoDB" id="668782at2"/>
<dbReference type="AlphaFoldDB" id="A0A4S8P2B5"/>
<dbReference type="EMBL" id="STGX01000027">
    <property type="protein sequence ID" value="THV21699.1"/>
    <property type="molecule type" value="Genomic_DNA"/>
</dbReference>
<name>A0A4S8P2B5_9ACTN</name>
<feature type="domain" description="YCII-related" evidence="2">
    <location>
        <begin position="36"/>
        <end position="99"/>
    </location>
</feature>